<dbReference type="CDD" id="cd06256">
    <property type="entry name" value="M14_ASTE_ASPA-like"/>
    <property type="match status" value="1"/>
</dbReference>
<reference evidence="6" key="1">
    <citation type="submission" date="2017-08" db="EMBL/GenBank/DDBJ databases">
        <title>Microbulbifer marisrubri sp. nov., a halophilic alphaproteobacterium isolated from marine sediment of the Yellow Sea, China.</title>
        <authorList>
            <person name="Zhang G."/>
            <person name="Xiong Q."/>
        </authorList>
    </citation>
    <scope>NUCLEOTIDE SEQUENCE [LARGE SCALE GENOMIC DNA]</scope>
    <source>
        <strain evidence="6">WRN-8</strain>
    </source>
</reference>
<keyword evidence="3" id="KW-0378">Hydrolase</keyword>
<evidence type="ECO:0000256" key="2">
    <source>
        <dbReference type="ARBA" id="ARBA00022723"/>
    </source>
</evidence>
<feature type="domain" description="Succinylglutamate desuccinylase/Aspartoacylase catalytic" evidence="5">
    <location>
        <begin position="68"/>
        <end position="176"/>
    </location>
</feature>
<evidence type="ECO:0000313" key="6">
    <source>
        <dbReference type="EMBL" id="PCO04120.1"/>
    </source>
</evidence>
<comment type="caution">
    <text evidence="6">The sequence shown here is derived from an EMBL/GenBank/DDBJ whole genome shotgun (WGS) entry which is preliminary data.</text>
</comment>
<accession>A0ABX4HWN5</accession>
<dbReference type="Proteomes" id="UP000218427">
    <property type="component" value="Unassembled WGS sequence"/>
</dbReference>
<protein>
    <recommendedName>
        <fullName evidence="5">Succinylglutamate desuccinylase/Aspartoacylase catalytic domain-containing protein</fullName>
    </recommendedName>
</protein>
<keyword evidence="2" id="KW-0479">Metal-binding</keyword>
<dbReference type="EMBL" id="LRFG02000008">
    <property type="protein sequence ID" value="PCO04120.1"/>
    <property type="molecule type" value="Genomic_DNA"/>
</dbReference>
<evidence type="ECO:0000313" key="7">
    <source>
        <dbReference type="Proteomes" id="UP000218427"/>
    </source>
</evidence>
<dbReference type="Gene3D" id="3.40.630.10">
    <property type="entry name" value="Zn peptidases"/>
    <property type="match status" value="1"/>
</dbReference>
<comment type="cofactor">
    <cofactor evidence="1">
        <name>Zn(2+)</name>
        <dbReference type="ChEBI" id="CHEBI:29105"/>
    </cofactor>
</comment>
<dbReference type="Pfam" id="PF24827">
    <property type="entry name" value="AstE_AspA_cat"/>
    <property type="match status" value="1"/>
</dbReference>
<evidence type="ECO:0000256" key="3">
    <source>
        <dbReference type="ARBA" id="ARBA00022801"/>
    </source>
</evidence>
<keyword evidence="4" id="KW-0862">Zinc</keyword>
<dbReference type="SUPFAM" id="SSF53187">
    <property type="entry name" value="Zn-dependent exopeptidases"/>
    <property type="match status" value="1"/>
</dbReference>
<name>A0ABX4HWN5_9GAMM</name>
<evidence type="ECO:0000256" key="1">
    <source>
        <dbReference type="ARBA" id="ARBA00001947"/>
    </source>
</evidence>
<dbReference type="InterPro" id="IPR055438">
    <property type="entry name" value="AstE_AspA_cat"/>
</dbReference>
<organism evidence="6 7">
    <name type="scientific">Microbulbifer flavimaris</name>
    <dbReference type="NCBI Taxonomy" id="1781068"/>
    <lineage>
        <taxon>Bacteria</taxon>
        <taxon>Pseudomonadati</taxon>
        <taxon>Pseudomonadota</taxon>
        <taxon>Gammaproteobacteria</taxon>
        <taxon>Cellvibrionales</taxon>
        <taxon>Microbulbiferaceae</taxon>
        <taxon>Microbulbifer</taxon>
    </lineage>
</organism>
<keyword evidence="7" id="KW-1185">Reference proteome</keyword>
<sequence>MGPTSSGYWKRIISIRSRTFRCMNGEVKLNFIEALPEAFFEIDHPGELINVFDGPTLISLEGAASEPLMISTLLHGNETTGFYALQQLLRRYQGRLPRSLLIFFGNVQAASEGVRHLPGQPDFNRIWGGGEFPEARMARQVLEYARRRQVIANVDIHNTTGRNPYYACVNRTSEDFLRLATGFTDIVIYFTEPHEVNSNAFAKICPSVTLECGLPGVPEGVAHLYQYLEKLLLTVGCDEKTTGDCRIYHTVARLKLPYYCKFDFEFEEYTESDFSFTQSFDHFNFQRISKGTVIAYTRRNGPHLAVLDNHDRLVTEKYFAFEDGKVIALQDLIPSMFTTVKDVAREDSLGYLMEPYSGE</sequence>
<proteinExistence type="predicted"/>
<gene>
    <name evidence="6" type="ORF">AWR36_015680</name>
</gene>
<evidence type="ECO:0000259" key="5">
    <source>
        <dbReference type="Pfam" id="PF24827"/>
    </source>
</evidence>
<evidence type="ECO:0000256" key="4">
    <source>
        <dbReference type="ARBA" id="ARBA00022833"/>
    </source>
</evidence>